<protein>
    <submittedName>
        <fullName evidence="1">Uncharacterized protein</fullName>
    </submittedName>
</protein>
<gene>
    <name evidence="1" type="ORF">CLEI1391_LOCUS15041</name>
</gene>
<dbReference type="AlphaFoldDB" id="A0A7S0WXP0"/>
<evidence type="ECO:0000313" key="1">
    <source>
        <dbReference type="EMBL" id="CAD8690443.1"/>
    </source>
</evidence>
<name>A0A7S0WXP0_9CHLO</name>
<dbReference type="EMBL" id="HBFB01026938">
    <property type="protein sequence ID" value="CAD8690443.1"/>
    <property type="molecule type" value="Transcribed_RNA"/>
</dbReference>
<organism evidence="1">
    <name type="scientific">Chlamydomonas leiostraca</name>
    <dbReference type="NCBI Taxonomy" id="1034604"/>
    <lineage>
        <taxon>Eukaryota</taxon>
        <taxon>Viridiplantae</taxon>
        <taxon>Chlorophyta</taxon>
        <taxon>core chlorophytes</taxon>
        <taxon>Chlorophyceae</taxon>
        <taxon>CS clade</taxon>
        <taxon>Chlamydomonadales</taxon>
        <taxon>Chlamydomonadaceae</taxon>
        <taxon>Chlamydomonas</taxon>
    </lineage>
</organism>
<reference evidence="1" key="1">
    <citation type="submission" date="2021-01" db="EMBL/GenBank/DDBJ databases">
        <authorList>
            <person name="Corre E."/>
            <person name="Pelletier E."/>
            <person name="Niang G."/>
            <person name="Scheremetjew M."/>
            <person name="Finn R."/>
            <person name="Kale V."/>
            <person name="Holt S."/>
            <person name="Cochrane G."/>
            <person name="Meng A."/>
            <person name="Brown T."/>
            <person name="Cohen L."/>
        </authorList>
    </citation>
    <scope>NUCLEOTIDE SEQUENCE</scope>
    <source>
        <strain evidence="1">SAG 11-49</strain>
    </source>
</reference>
<accession>A0A7S0WXP0</accession>
<proteinExistence type="predicted"/>
<sequence length="320" mass="35896">MFSAAWAAATRLHAVCMGQASAMIHSHGQGCPADEGEPYNGARWWSRHNFPTRQGPDGAADNARILCSEVHTAMSQQDSGKLLGVCNVVRSTLRVLDRPLPFEYSLAWYSTLSCDPFYSNPFLLGSHPAPWSGLMYNREPDTDKPSTWTWEAPETCRSHLTDFALAAATDGMVGHYYVVDALACGWTQQWQPQDRELGPVWGSSGRGMQCLVAALLFFYRINQANGHMPSGRFNWHGNPREYGMWEVIEKWVLQAKAGRLPQGVVCGRNPVKVNDIYREWAVRAIQRAWRNQYKPGGLVVKRMARKWEKLAQGHTAVGET</sequence>